<dbReference type="Proteomes" id="UP000299102">
    <property type="component" value="Unassembled WGS sequence"/>
</dbReference>
<gene>
    <name evidence="1" type="ORF">EVAR_45602_1</name>
</gene>
<proteinExistence type="predicted"/>
<dbReference type="AlphaFoldDB" id="A0A4C1YTP1"/>
<comment type="caution">
    <text evidence="1">The sequence shown here is derived from an EMBL/GenBank/DDBJ whole genome shotgun (WGS) entry which is preliminary data.</text>
</comment>
<accession>A0A4C1YTP1</accession>
<evidence type="ECO:0000313" key="2">
    <source>
        <dbReference type="Proteomes" id="UP000299102"/>
    </source>
</evidence>
<sequence>MSPLLHCLTLRFKNSEETETGENLRVKVRAICATVRAGGALTRHATAAAAIVRTRPAAPFALNSSDVVAQKSHIASSVRLGYPKPQIEASLLLLVEAERRKITVELVREL</sequence>
<reference evidence="1 2" key="1">
    <citation type="journal article" date="2019" name="Commun. Biol.">
        <title>The bagworm genome reveals a unique fibroin gene that provides high tensile strength.</title>
        <authorList>
            <person name="Kono N."/>
            <person name="Nakamura H."/>
            <person name="Ohtoshi R."/>
            <person name="Tomita M."/>
            <person name="Numata K."/>
            <person name="Arakawa K."/>
        </authorList>
    </citation>
    <scope>NUCLEOTIDE SEQUENCE [LARGE SCALE GENOMIC DNA]</scope>
</reference>
<dbReference type="EMBL" id="BGZK01001422">
    <property type="protein sequence ID" value="GBP79646.1"/>
    <property type="molecule type" value="Genomic_DNA"/>
</dbReference>
<keyword evidence="2" id="KW-1185">Reference proteome</keyword>
<name>A0A4C1YTP1_EUMVA</name>
<protein>
    <submittedName>
        <fullName evidence="1">Uncharacterized protein</fullName>
    </submittedName>
</protein>
<evidence type="ECO:0000313" key="1">
    <source>
        <dbReference type="EMBL" id="GBP79646.1"/>
    </source>
</evidence>
<organism evidence="1 2">
    <name type="scientific">Eumeta variegata</name>
    <name type="common">Bagworm moth</name>
    <name type="synonym">Eumeta japonica</name>
    <dbReference type="NCBI Taxonomy" id="151549"/>
    <lineage>
        <taxon>Eukaryota</taxon>
        <taxon>Metazoa</taxon>
        <taxon>Ecdysozoa</taxon>
        <taxon>Arthropoda</taxon>
        <taxon>Hexapoda</taxon>
        <taxon>Insecta</taxon>
        <taxon>Pterygota</taxon>
        <taxon>Neoptera</taxon>
        <taxon>Endopterygota</taxon>
        <taxon>Lepidoptera</taxon>
        <taxon>Glossata</taxon>
        <taxon>Ditrysia</taxon>
        <taxon>Tineoidea</taxon>
        <taxon>Psychidae</taxon>
        <taxon>Oiketicinae</taxon>
        <taxon>Eumeta</taxon>
    </lineage>
</organism>